<sequence>MTTMLNILNESPTMTFTILSRYRVISPAAFKVGDIVEALILIGCVPVKKTLKMIIMILALMLIDHTECNQAALLRMRQRYHGAKAVTGGYILKRKSAYSTDADIGSTESAIACMRLD</sequence>
<name>A0A5C3KLR5_COPMA</name>
<evidence type="ECO:0000313" key="1">
    <source>
        <dbReference type="EMBL" id="TFK20883.1"/>
    </source>
</evidence>
<dbReference type="OrthoDB" id="3269456at2759"/>
<accession>A0A5C3KLR5</accession>
<protein>
    <submittedName>
        <fullName evidence="1">Uncharacterized protein</fullName>
    </submittedName>
</protein>
<organism evidence="1 2">
    <name type="scientific">Coprinopsis marcescibilis</name>
    <name type="common">Agaric fungus</name>
    <name type="synonym">Psathyrella marcescibilis</name>
    <dbReference type="NCBI Taxonomy" id="230819"/>
    <lineage>
        <taxon>Eukaryota</taxon>
        <taxon>Fungi</taxon>
        <taxon>Dikarya</taxon>
        <taxon>Basidiomycota</taxon>
        <taxon>Agaricomycotina</taxon>
        <taxon>Agaricomycetes</taxon>
        <taxon>Agaricomycetidae</taxon>
        <taxon>Agaricales</taxon>
        <taxon>Agaricineae</taxon>
        <taxon>Psathyrellaceae</taxon>
        <taxon>Coprinopsis</taxon>
    </lineage>
</organism>
<keyword evidence="2" id="KW-1185">Reference proteome</keyword>
<proteinExistence type="predicted"/>
<gene>
    <name evidence="1" type="ORF">FA15DRAFT_658775</name>
</gene>
<dbReference type="AlphaFoldDB" id="A0A5C3KLR5"/>
<reference evidence="1 2" key="1">
    <citation type="journal article" date="2019" name="Nat. Ecol. Evol.">
        <title>Megaphylogeny resolves global patterns of mushroom evolution.</title>
        <authorList>
            <person name="Varga T."/>
            <person name="Krizsan K."/>
            <person name="Foldi C."/>
            <person name="Dima B."/>
            <person name="Sanchez-Garcia M."/>
            <person name="Sanchez-Ramirez S."/>
            <person name="Szollosi G.J."/>
            <person name="Szarkandi J.G."/>
            <person name="Papp V."/>
            <person name="Albert L."/>
            <person name="Andreopoulos W."/>
            <person name="Angelini C."/>
            <person name="Antonin V."/>
            <person name="Barry K.W."/>
            <person name="Bougher N.L."/>
            <person name="Buchanan P."/>
            <person name="Buyck B."/>
            <person name="Bense V."/>
            <person name="Catcheside P."/>
            <person name="Chovatia M."/>
            <person name="Cooper J."/>
            <person name="Damon W."/>
            <person name="Desjardin D."/>
            <person name="Finy P."/>
            <person name="Geml J."/>
            <person name="Haridas S."/>
            <person name="Hughes K."/>
            <person name="Justo A."/>
            <person name="Karasinski D."/>
            <person name="Kautmanova I."/>
            <person name="Kiss B."/>
            <person name="Kocsube S."/>
            <person name="Kotiranta H."/>
            <person name="LaButti K.M."/>
            <person name="Lechner B.E."/>
            <person name="Liimatainen K."/>
            <person name="Lipzen A."/>
            <person name="Lukacs Z."/>
            <person name="Mihaltcheva S."/>
            <person name="Morgado L.N."/>
            <person name="Niskanen T."/>
            <person name="Noordeloos M.E."/>
            <person name="Ohm R.A."/>
            <person name="Ortiz-Santana B."/>
            <person name="Ovrebo C."/>
            <person name="Racz N."/>
            <person name="Riley R."/>
            <person name="Savchenko A."/>
            <person name="Shiryaev A."/>
            <person name="Soop K."/>
            <person name="Spirin V."/>
            <person name="Szebenyi C."/>
            <person name="Tomsovsky M."/>
            <person name="Tulloss R.E."/>
            <person name="Uehling J."/>
            <person name="Grigoriev I.V."/>
            <person name="Vagvolgyi C."/>
            <person name="Papp T."/>
            <person name="Martin F.M."/>
            <person name="Miettinen O."/>
            <person name="Hibbett D.S."/>
            <person name="Nagy L.G."/>
        </authorList>
    </citation>
    <scope>NUCLEOTIDE SEQUENCE [LARGE SCALE GENOMIC DNA]</scope>
    <source>
        <strain evidence="1 2">CBS 121175</strain>
    </source>
</reference>
<dbReference type="Proteomes" id="UP000307440">
    <property type="component" value="Unassembled WGS sequence"/>
</dbReference>
<dbReference type="EMBL" id="ML210285">
    <property type="protein sequence ID" value="TFK20883.1"/>
    <property type="molecule type" value="Genomic_DNA"/>
</dbReference>
<evidence type="ECO:0000313" key="2">
    <source>
        <dbReference type="Proteomes" id="UP000307440"/>
    </source>
</evidence>